<reference evidence="4" key="1">
    <citation type="submission" date="2019-04" db="EMBL/GenBank/DDBJ databases">
        <title>Friends and foes A comparative genomics studyof 23 Aspergillus species from section Flavi.</title>
        <authorList>
            <consortium name="DOE Joint Genome Institute"/>
            <person name="Kjaerbolling I."/>
            <person name="Vesth T."/>
            <person name="Frisvad J.C."/>
            <person name="Nybo J.L."/>
            <person name="Theobald S."/>
            <person name="Kildgaard S."/>
            <person name="Isbrandt T."/>
            <person name="Kuo A."/>
            <person name="Sato A."/>
            <person name="Lyhne E.K."/>
            <person name="Kogle M.E."/>
            <person name="Wiebenga A."/>
            <person name="Kun R.S."/>
            <person name="Lubbers R.J."/>
            <person name="Makela M.R."/>
            <person name="Barry K."/>
            <person name="Chovatia M."/>
            <person name="Clum A."/>
            <person name="Daum C."/>
            <person name="Haridas S."/>
            <person name="He G."/>
            <person name="LaButti K."/>
            <person name="Lipzen A."/>
            <person name="Mondo S."/>
            <person name="Riley R."/>
            <person name="Salamov A."/>
            <person name="Simmons B.A."/>
            <person name="Magnuson J.K."/>
            <person name="Henrissat B."/>
            <person name="Mortensen U.H."/>
            <person name="Larsen T.O."/>
            <person name="Devries R.P."/>
            <person name="Grigoriev I.V."/>
            <person name="Machida M."/>
            <person name="Baker S.E."/>
            <person name="Andersen M.R."/>
        </authorList>
    </citation>
    <scope>NUCLEOTIDE SEQUENCE [LARGE SCALE GENOMIC DNA]</scope>
    <source>
        <strain evidence="4">CBS 553.77</strain>
    </source>
</reference>
<name>A0A5N6ZEP5_9EURO</name>
<keyword evidence="4" id="KW-1185">Reference proteome</keyword>
<dbReference type="PANTHER" id="PTHR10366">
    <property type="entry name" value="NAD DEPENDENT EPIMERASE/DEHYDRATASE"/>
    <property type="match status" value="1"/>
</dbReference>
<proteinExistence type="inferred from homology"/>
<accession>A0A5N6ZEP5</accession>
<dbReference type="OrthoDB" id="2735536at2759"/>
<dbReference type="InterPro" id="IPR036291">
    <property type="entry name" value="NAD(P)-bd_dom_sf"/>
</dbReference>
<keyword evidence="1" id="KW-0560">Oxidoreductase</keyword>
<gene>
    <name evidence="3" type="ORF">BDV28DRAFT_162735</name>
</gene>
<organism evidence="3 4">
    <name type="scientific">Aspergillus coremiiformis</name>
    <dbReference type="NCBI Taxonomy" id="138285"/>
    <lineage>
        <taxon>Eukaryota</taxon>
        <taxon>Fungi</taxon>
        <taxon>Dikarya</taxon>
        <taxon>Ascomycota</taxon>
        <taxon>Pezizomycotina</taxon>
        <taxon>Eurotiomycetes</taxon>
        <taxon>Eurotiomycetidae</taxon>
        <taxon>Eurotiales</taxon>
        <taxon>Aspergillaceae</taxon>
        <taxon>Aspergillus</taxon>
        <taxon>Aspergillus subgen. Circumdati</taxon>
    </lineage>
</organism>
<evidence type="ECO:0000256" key="2">
    <source>
        <dbReference type="ARBA" id="ARBA00023445"/>
    </source>
</evidence>
<evidence type="ECO:0000313" key="4">
    <source>
        <dbReference type="Proteomes" id="UP000327118"/>
    </source>
</evidence>
<dbReference type="EMBL" id="ML739049">
    <property type="protein sequence ID" value="KAE8355653.1"/>
    <property type="molecule type" value="Genomic_DNA"/>
</dbReference>
<evidence type="ECO:0008006" key="5">
    <source>
        <dbReference type="Google" id="ProtNLM"/>
    </source>
</evidence>
<evidence type="ECO:0000313" key="3">
    <source>
        <dbReference type="EMBL" id="KAE8355653.1"/>
    </source>
</evidence>
<protein>
    <recommendedName>
        <fullName evidence="5">NAD-dependent epimerase/dehydratase domain-containing protein</fullName>
    </recommendedName>
</protein>
<evidence type="ECO:0000256" key="1">
    <source>
        <dbReference type="ARBA" id="ARBA00023002"/>
    </source>
</evidence>
<dbReference type="SUPFAM" id="SSF51735">
    <property type="entry name" value="NAD(P)-binding Rossmann-fold domains"/>
    <property type="match status" value="1"/>
</dbReference>
<sequence length="184" mass="20113">MRAGYNVRGIVRSELTADKVHRAFPEYEEELSLVVVPDILRTKAFGEAVQGVTEAAAIEGTINILDSITRNAPQVRQVVHTSSFGATLDPSKGTWPGHVYTEADWNPMTYAEVVHEDTTVLAAYYAGKAGAERAAQDFMATETPPFDLVTTCPPYVCGPIKRLTASLAHLNTPSMEIYRLMSPI</sequence>
<comment type="similarity">
    <text evidence="2">Belongs to the NAD(P)-dependent epimerase/dehydratase family. Dihydroflavonol-4-reductase subfamily.</text>
</comment>
<dbReference type="Gene3D" id="3.40.50.720">
    <property type="entry name" value="NAD(P)-binding Rossmann-like Domain"/>
    <property type="match status" value="1"/>
</dbReference>
<dbReference type="PANTHER" id="PTHR10366:SF564">
    <property type="entry name" value="STEROL-4-ALPHA-CARBOXYLATE 3-DEHYDROGENASE, DECARBOXYLATING"/>
    <property type="match status" value="1"/>
</dbReference>
<dbReference type="AlphaFoldDB" id="A0A5N6ZEP5"/>
<dbReference type="GO" id="GO:0016616">
    <property type="term" value="F:oxidoreductase activity, acting on the CH-OH group of donors, NAD or NADP as acceptor"/>
    <property type="evidence" value="ECO:0007669"/>
    <property type="project" value="TreeGrafter"/>
</dbReference>
<dbReference type="InterPro" id="IPR050425">
    <property type="entry name" value="NAD(P)_dehydrat-like"/>
</dbReference>
<dbReference type="Proteomes" id="UP000327118">
    <property type="component" value="Unassembled WGS sequence"/>
</dbReference>